<dbReference type="InterPro" id="IPR000064">
    <property type="entry name" value="NLP_P60_dom"/>
</dbReference>
<dbReference type="PROSITE" id="PS51935">
    <property type="entry name" value="NLPC_P60"/>
    <property type="match status" value="1"/>
</dbReference>
<feature type="domain" description="NlpC/P60" evidence="5">
    <location>
        <begin position="122"/>
        <end position="240"/>
    </location>
</feature>
<comment type="similarity">
    <text evidence="1">Belongs to the peptidase C40 family.</text>
</comment>
<dbReference type="RefSeq" id="WP_344254910.1">
    <property type="nucleotide sequence ID" value="NZ_BAAARE010000008.1"/>
</dbReference>
<proteinExistence type="inferred from homology"/>
<evidence type="ECO:0000256" key="2">
    <source>
        <dbReference type="ARBA" id="ARBA00022670"/>
    </source>
</evidence>
<evidence type="ECO:0000256" key="3">
    <source>
        <dbReference type="ARBA" id="ARBA00022801"/>
    </source>
</evidence>
<name>A0ABP5YTC4_9MICO</name>
<dbReference type="InterPro" id="IPR051794">
    <property type="entry name" value="PG_Endopeptidase_C40"/>
</dbReference>
<evidence type="ECO:0000256" key="4">
    <source>
        <dbReference type="ARBA" id="ARBA00022807"/>
    </source>
</evidence>
<keyword evidence="3" id="KW-0378">Hydrolase</keyword>
<evidence type="ECO:0000313" key="6">
    <source>
        <dbReference type="EMBL" id="GAA2483424.1"/>
    </source>
</evidence>
<dbReference type="EMBL" id="BAAARE010000008">
    <property type="protein sequence ID" value="GAA2483424.1"/>
    <property type="molecule type" value="Genomic_DNA"/>
</dbReference>
<keyword evidence="4" id="KW-0788">Thiol protease</keyword>
<dbReference type="PANTHER" id="PTHR47359">
    <property type="entry name" value="PEPTIDOGLYCAN DL-ENDOPEPTIDASE CWLO"/>
    <property type="match status" value="1"/>
</dbReference>
<keyword evidence="2" id="KW-0645">Protease</keyword>
<comment type="caution">
    <text evidence="6">The sequence shown here is derived from an EMBL/GenBank/DDBJ whole genome shotgun (WGS) entry which is preliminary data.</text>
</comment>
<gene>
    <name evidence="6" type="ORF">GCM10009858_21630</name>
</gene>
<sequence>MTFTESLGRIEQIQGTLAQFDPVAASRAASAAAARRSSTASALTGSLTGSLSGSAAGTDFAGSLAAALGTAGSDGTAAAAALGTPTDATGLSGASGLSGLSGLAGLAGLSGAVGGAGSSGPGLTGDQVAAAAKRYVGVPYVWGGTDPARGMDCSGFVQRVFKDVGVALPRVVSQQMKLGTPVASMAQARVGDLLISHGSGHISIYLGDGKAIDAPMPGRTIQVRDAWELRGNLTAIRRIVPEAAAAPGIAVPASAAAVGPATARLDPSQRRYAQVIVDEVRARGLPARAAVNAVSTALQESSLRMYWNPKVPGSRELAPAGAPRGTDGYSVGLFQQQVHGTRFSWGTVADAMDPRTSTRMFLDRLTALPGWQTMSVAAADQAVQRSAYPDAYAKWESTARGIVSELYGTGA</sequence>
<dbReference type="Gene3D" id="3.90.1720.10">
    <property type="entry name" value="endopeptidase domain like (from Nostoc punctiforme)"/>
    <property type="match status" value="1"/>
</dbReference>
<organism evidence="6 7">
    <name type="scientific">Terrabacter carboxydivorans</name>
    <dbReference type="NCBI Taxonomy" id="619730"/>
    <lineage>
        <taxon>Bacteria</taxon>
        <taxon>Bacillati</taxon>
        <taxon>Actinomycetota</taxon>
        <taxon>Actinomycetes</taxon>
        <taxon>Micrococcales</taxon>
        <taxon>Intrasporangiaceae</taxon>
        <taxon>Terrabacter</taxon>
    </lineage>
</organism>
<reference evidence="7" key="1">
    <citation type="journal article" date="2019" name="Int. J. Syst. Evol. Microbiol.">
        <title>The Global Catalogue of Microorganisms (GCM) 10K type strain sequencing project: providing services to taxonomists for standard genome sequencing and annotation.</title>
        <authorList>
            <consortium name="The Broad Institute Genomics Platform"/>
            <consortium name="The Broad Institute Genome Sequencing Center for Infectious Disease"/>
            <person name="Wu L."/>
            <person name="Ma J."/>
        </authorList>
    </citation>
    <scope>NUCLEOTIDE SEQUENCE [LARGE SCALE GENOMIC DNA]</scope>
    <source>
        <strain evidence="7">JCM 16259</strain>
    </source>
</reference>
<accession>A0ABP5YTC4</accession>
<dbReference type="PANTHER" id="PTHR47359:SF3">
    <property type="entry name" value="NLP_P60 DOMAIN-CONTAINING PROTEIN-RELATED"/>
    <property type="match status" value="1"/>
</dbReference>
<dbReference type="Proteomes" id="UP001500730">
    <property type="component" value="Unassembled WGS sequence"/>
</dbReference>
<keyword evidence="7" id="KW-1185">Reference proteome</keyword>
<dbReference type="SUPFAM" id="SSF54001">
    <property type="entry name" value="Cysteine proteinases"/>
    <property type="match status" value="1"/>
</dbReference>
<protein>
    <recommendedName>
        <fullName evidence="5">NlpC/P60 domain-containing protein</fullName>
    </recommendedName>
</protein>
<dbReference type="InterPro" id="IPR038765">
    <property type="entry name" value="Papain-like_cys_pep_sf"/>
</dbReference>
<evidence type="ECO:0000256" key="1">
    <source>
        <dbReference type="ARBA" id="ARBA00007074"/>
    </source>
</evidence>
<evidence type="ECO:0000259" key="5">
    <source>
        <dbReference type="PROSITE" id="PS51935"/>
    </source>
</evidence>
<evidence type="ECO:0000313" key="7">
    <source>
        <dbReference type="Proteomes" id="UP001500730"/>
    </source>
</evidence>
<dbReference type="Pfam" id="PF00877">
    <property type="entry name" value="NLPC_P60"/>
    <property type="match status" value="1"/>
</dbReference>